<dbReference type="InterPro" id="IPR027417">
    <property type="entry name" value="P-loop_NTPase"/>
</dbReference>
<dbReference type="STRING" id="1121400.SAMN02746065_11816"/>
<dbReference type="GO" id="GO:0016020">
    <property type="term" value="C:membrane"/>
    <property type="evidence" value="ECO:0007669"/>
    <property type="project" value="InterPro"/>
</dbReference>
<dbReference type="GO" id="GO:0005524">
    <property type="term" value="F:ATP binding"/>
    <property type="evidence" value="ECO:0007669"/>
    <property type="project" value="UniProtKB-KW"/>
</dbReference>
<dbReference type="GO" id="GO:0015098">
    <property type="term" value="F:molybdate ion transmembrane transporter activity"/>
    <property type="evidence" value="ECO:0007669"/>
    <property type="project" value="InterPro"/>
</dbReference>
<reference evidence="4 5" key="1">
    <citation type="submission" date="2017-04" db="EMBL/GenBank/DDBJ databases">
        <authorList>
            <person name="Afonso C.L."/>
            <person name="Miller P.J."/>
            <person name="Scott M.A."/>
            <person name="Spackman E."/>
            <person name="Goraichik I."/>
            <person name="Dimitrov K.M."/>
            <person name="Suarez D.L."/>
            <person name="Swayne D.E."/>
        </authorList>
    </citation>
    <scope>NUCLEOTIDE SEQUENCE [LARGE SCALE GENOMIC DNA]</scope>
    <source>
        <strain evidence="4 5">DSM 3385</strain>
    </source>
</reference>
<keyword evidence="2 4" id="KW-0067">ATP-binding</keyword>
<dbReference type="InterPro" id="IPR050334">
    <property type="entry name" value="Molybdenum_import_ModC"/>
</dbReference>
<dbReference type="SUPFAM" id="SSF52540">
    <property type="entry name" value="P-loop containing nucleoside triphosphate hydrolases"/>
    <property type="match status" value="1"/>
</dbReference>
<sequence length="238" mass="26483">MIDIDIQRQQGDFQVNARFTGNDSGVTALFGPSGAGKTSIVNMVAGLTPPDAGHIVINERRLFDSSRKINLAPEKRRIGYIFQDGRLFPHLSVKSNLTYGMKQVPVSQRYIEFDTVVELLGIAHLLERRPAKLSGGEKQRVAIGRGLLSSPAMLLMDEPLASLDQDRKLEVLPFIRRMCREFSLPILYVSHSRDEILTLASRVILLRAGQTVESKNPTENLETLLPPQPIAPKLCVNE</sequence>
<feature type="domain" description="ABC transporter" evidence="3">
    <location>
        <begin position="1"/>
        <end position="233"/>
    </location>
</feature>
<dbReference type="AlphaFoldDB" id="A0A1W2DJ21"/>
<dbReference type="Proteomes" id="UP000192418">
    <property type="component" value="Unassembled WGS sequence"/>
</dbReference>
<dbReference type="Pfam" id="PF00005">
    <property type="entry name" value="ABC_tran"/>
    <property type="match status" value="1"/>
</dbReference>
<dbReference type="GO" id="GO:0140359">
    <property type="term" value="F:ABC-type transporter activity"/>
    <property type="evidence" value="ECO:0007669"/>
    <property type="project" value="InterPro"/>
</dbReference>
<dbReference type="NCBIfam" id="TIGR02142">
    <property type="entry name" value="modC_ABC"/>
    <property type="match status" value="1"/>
</dbReference>
<dbReference type="PANTHER" id="PTHR43514:SF4">
    <property type="entry name" value="ABC TRANSPORTER I FAMILY MEMBER 10"/>
    <property type="match status" value="1"/>
</dbReference>
<evidence type="ECO:0000313" key="5">
    <source>
        <dbReference type="Proteomes" id="UP000192418"/>
    </source>
</evidence>
<evidence type="ECO:0000256" key="1">
    <source>
        <dbReference type="ARBA" id="ARBA00022741"/>
    </source>
</evidence>
<name>A0A1W2DJ21_9BACT</name>
<dbReference type="PROSITE" id="PS00211">
    <property type="entry name" value="ABC_TRANSPORTER_1"/>
    <property type="match status" value="1"/>
</dbReference>
<dbReference type="InterPro" id="IPR003593">
    <property type="entry name" value="AAA+_ATPase"/>
</dbReference>
<dbReference type="PANTHER" id="PTHR43514">
    <property type="entry name" value="ABC TRANSPORTER I FAMILY MEMBER 10"/>
    <property type="match status" value="1"/>
</dbReference>
<keyword evidence="5" id="KW-1185">Reference proteome</keyword>
<dbReference type="Gene3D" id="3.40.50.300">
    <property type="entry name" value="P-loop containing nucleotide triphosphate hydrolases"/>
    <property type="match status" value="1"/>
</dbReference>
<protein>
    <submittedName>
        <fullName evidence="4">Molybdate transport system ATP-binding protein</fullName>
    </submittedName>
</protein>
<dbReference type="InterPro" id="IPR017871">
    <property type="entry name" value="ABC_transporter-like_CS"/>
</dbReference>
<dbReference type="PROSITE" id="PS50893">
    <property type="entry name" value="ABC_TRANSPORTER_2"/>
    <property type="match status" value="1"/>
</dbReference>
<dbReference type="GO" id="GO:0016887">
    <property type="term" value="F:ATP hydrolysis activity"/>
    <property type="evidence" value="ECO:0007669"/>
    <property type="project" value="InterPro"/>
</dbReference>
<dbReference type="InterPro" id="IPR003439">
    <property type="entry name" value="ABC_transporter-like_ATP-bd"/>
</dbReference>
<dbReference type="SMART" id="SM00382">
    <property type="entry name" value="AAA"/>
    <property type="match status" value="1"/>
</dbReference>
<evidence type="ECO:0000313" key="4">
    <source>
        <dbReference type="EMBL" id="SMC97434.1"/>
    </source>
</evidence>
<dbReference type="InterPro" id="IPR011868">
    <property type="entry name" value="ModC_ABC_ATP-bd"/>
</dbReference>
<gene>
    <name evidence="4" type="ORF">SAMN02746065_11816</name>
</gene>
<accession>A0A1W2DJ21</accession>
<dbReference type="RefSeq" id="WP_084070431.1">
    <property type="nucleotide sequence ID" value="NZ_FWXY01000018.1"/>
</dbReference>
<dbReference type="OrthoDB" id="9809450at2"/>
<evidence type="ECO:0000259" key="3">
    <source>
        <dbReference type="PROSITE" id="PS50893"/>
    </source>
</evidence>
<evidence type="ECO:0000256" key="2">
    <source>
        <dbReference type="ARBA" id="ARBA00022840"/>
    </source>
</evidence>
<proteinExistence type="predicted"/>
<keyword evidence="1" id="KW-0547">Nucleotide-binding</keyword>
<organism evidence="4 5">
    <name type="scientific">Desulfocicer vacuolatum DSM 3385</name>
    <dbReference type="NCBI Taxonomy" id="1121400"/>
    <lineage>
        <taxon>Bacteria</taxon>
        <taxon>Pseudomonadati</taxon>
        <taxon>Thermodesulfobacteriota</taxon>
        <taxon>Desulfobacteria</taxon>
        <taxon>Desulfobacterales</taxon>
        <taxon>Desulfobacteraceae</taxon>
        <taxon>Desulfocicer</taxon>
    </lineage>
</organism>
<dbReference type="EMBL" id="FWXY01000018">
    <property type="protein sequence ID" value="SMC97434.1"/>
    <property type="molecule type" value="Genomic_DNA"/>
</dbReference>